<name>A0A250FPX3_9FLAO</name>
<feature type="domain" description="Nucleotidyl transferase" evidence="8">
    <location>
        <begin position="7"/>
        <end position="286"/>
    </location>
</feature>
<evidence type="ECO:0000313" key="10">
    <source>
        <dbReference type="Proteomes" id="UP000217250"/>
    </source>
</evidence>
<evidence type="ECO:0000256" key="3">
    <source>
        <dbReference type="ARBA" id="ARBA00022679"/>
    </source>
</evidence>
<dbReference type="Gene3D" id="3.90.550.10">
    <property type="entry name" value="Spore Coat Polysaccharide Biosynthesis Protein SpsA, Chain A"/>
    <property type="match status" value="1"/>
</dbReference>
<comment type="similarity">
    <text evidence="1">Belongs to the mannose-6-phosphate isomerase type 2 family.</text>
</comment>
<protein>
    <recommendedName>
        <fullName evidence="2">mannose-1-phosphate guanylyltransferase</fullName>
        <ecNumber evidence="2">2.7.7.13</ecNumber>
    </recommendedName>
</protein>
<dbReference type="InterPro" id="IPR005835">
    <property type="entry name" value="NTP_transferase_dom"/>
</dbReference>
<dbReference type="GeneID" id="84807372"/>
<organism evidence="9 10">
    <name type="scientific">Capnocytophaga gingivalis</name>
    <dbReference type="NCBI Taxonomy" id="1017"/>
    <lineage>
        <taxon>Bacteria</taxon>
        <taxon>Pseudomonadati</taxon>
        <taxon>Bacteroidota</taxon>
        <taxon>Flavobacteriia</taxon>
        <taxon>Flavobacteriales</taxon>
        <taxon>Flavobacteriaceae</taxon>
        <taxon>Capnocytophaga</taxon>
    </lineage>
</organism>
<evidence type="ECO:0000256" key="6">
    <source>
        <dbReference type="ARBA" id="ARBA00023134"/>
    </source>
</evidence>
<evidence type="ECO:0000256" key="2">
    <source>
        <dbReference type="ARBA" id="ARBA00012387"/>
    </source>
</evidence>
<dbReference type="KEGG" id="cgh:CGC50_02190"/>
<dbReference type="SUPFAM" id="SSF53448">
    <property type="entry name" value="Nucleotide-diphospho-sugar transferases"/>
    <property type="match status" value="1"/>
</dbReference>
<keyword evidence="4 9" id="KW-0548">Nucleotidyltransferase</keyword>
<comment type="catalytic activity">
    <reaction evidence="7">
        <text>alpha-D-mannose 1-phosphate + GTP + H(+) = GDP-alpha-D-mannose + diphosphate</text>
        <dbReference type="Rhea" id="RHEA:15229"/>
        <dbReference type="ChEBI" id="CHEBI:15378"/>
        <dbReference type="ChEBI" id="CHEBI:33019"/>
        <dbReference type="ChEBI" id="CHEBI:37565"/>
        <dbReference type="ChEBI" id="CHEBI:57527"/>
        <dbReference type="ChEBI" id="CHEBI:58409"/>
        <dbReference type="EC" id="2.7.7.13"/>
    </reaction>
</comment>
<dbReference type="GO" id="GO:0004475">
    <property type="term" value="F:mannose-1-phosphate guanylyltransferase (GTP) activity"/>
    <property type="evidence" value="ECO:0007669"/>
    <property type="project" value="UniProtKB-EC"/>
</dbReference>
<keyword evidence="3 9" id="KW-0808">Transferase</keyword>
<dbReference type="EC" id="2.7.7.13" evidence="2"/>
<dbReference type="FunFam" id="3.90.550.10:FF:000046">
    <property type="entry name" value="Mannose-1-phosphate guanylyltransferase (GDP)"/>
    <property type="match status" value="1"/>
</dbReference>
<dbReference type="GO" id="GO:0005525">
    <property type="term" value="F:GTP binding"/>
    <property type="evidence" value="ECO:0007669"/>
    <property type="project" value="UniProtKB-KW"/>
</dbReference>
<proteinExistence type="inferred from homology"/>
<dbReference type="RefSeq" id="WP_095909498.1">
    <property type="nucleotide sequence ID" value="NZ_CP022386.1"/>
</dbReference>
<evidence type="ECO:0000256" key="1">
    <source>
        <dbReference type="ARBA" id="ARBA00006115"/>
    </source>
</evidence>
<dbReference type="CDD" id="cd02509">
    <property type="entry name" value="GDP-M1P_Guanylyltransferase"/>
    <property type="match status" value="1"/>
</dbReference>
<dbReference type="OrthoDB" id="9806359at2"/>
<dbReference type="EMBL" id="CP022386">
    <property type="protein sequence ID" value="ATA86066.1"/>
    <property type="molecule type" value="Genomic_DNA"/>
</dbReference>
<dbReference type="InterPro" id="IPR051161">
    <property type="entry name" value="Mannose-6P_isomerase_type2"/>
</dbReference>
<evidence type="ECO:0000259" key="8">
    <source>
        <dbReference type="Pfam" id="PF00483"/>
    </source>
</evidence>
<sequence length="359" mass="41248">MNKNHYAIIMAGGVGSRFWPVSTWAFPKQFHDMLGTGQTLLQRTYQRLTNFIPKENILISTNEIYKNLVKTQLSGISDENLVLEPSMRNTAPCILYATMKIQKRNPNAVFIVAPSDHWIEQEEEFQENVKDCFALCEKQDILMTLGIKPTFPNTGYGYIQYDKTDPQQSKKVLQFTEKPDYERAKQFLSEGNYLWNAGIFIWHTQSVLKAFEKYQPQMYALFQAGEATYNTPEEWEFIKNNYGKAENTSVDYAIMEPSDNIYVYPVGFDWNDLGTWGSLHEKLTKDSNNNAVVNALTLFKNASDNIIRTDTNKVVIVDGIEHYIIVDTASVLMIYPKEKEQSIKELLGEVKEKFGSNLS</sequence>
<evidence type="ECO:0000256" key="4">
    <source>
        <dbReference type="ARBA" id="ARBA00022695"/>
    </source>
</evidence>
<evidence type="ECO:0000313" key="9">
    <source>
        <dbReference type="EMBL" id="ATA86066.1"/>
    </source>
</evidence>
<evidence type="ECO:0000256" key="5">
    <source>
        <dbReference type="ARBA" id="ARBA00022741"/>
    </source>
</evidence>
<dbReference type="InterPro" id="IPR029044">
    <property type="entry name" value="Nucleotide-diphossugar_trans"/>
</dbReference>
<dbReference type="AlphaFoldDB" id="A0A250FPX3"/>
<dbReference type="Pfam" id="PF00483">
    <property type="entry name" value="NTP_transferase"/>
    <property type="match status" value="1"/>
</dbReference>
<accession>A0A250FPX3</accession>
<dbReference type="InterPro" id="IPR049577">
    <property type="entry name" value="GMPP_N"/>
</dbReference>
<dbReference type="PANTHER" id="PTHR46390:SF1">
    <property type="entry name" value="MANNOSE-1-PHOSPHATE GUANYLYLTRANSFERASE"/>
    <property type="match status" value="1"/>
</dbReference>
<dbReference type="GO" id="GO:0009298">
    <property type="term" value="P:GDP-mannose biosynthetic process"/>
    <property type="evidence" value="ECO:0007669"/>
    <property type="project" value="TreeGrafter"/>
</dbReference>
<keyword evidence="6" id="KW-0342">GTP-binding</keyword>
<keyword evidence="5" id="KW-0547">Nucleotide-binding</keyword>
<dbReference type="PANTHER" id="PTHR46390">
    <property type="entry name" value="MANNOSE-1-PHOSPHATE GUANYLYLTRANSFERASE"/>
    <property type="match status" value="1"/>
</dbReference>
<dbReference type="SUPFAM" id="SSF159283">
    <property type="entry name" value="Guanosine diphospho-D-mannose pyrophosphorylase/mannose-6-phosphate isomerase linker domain"/>
    <property type="match status" value="1"/>
</dbReference>
<evidence type="ECO:0000256" key="7">
    <source>
        <dbReference type="ARBA" id="ARBA00047343"/>
    </source>
</evidence>
<reference evidence="10" key="1">
    <citation type="submission" date="2017-06" db="EMBL/GenBank/DDBJ databases">
        <title>Capnocytophaga spp. assemblies.</title>
        <authorList>
            <person name="Gulvik C.A."/>
        </authorList>
    </citation>
    <scope>NUCLEOTIDE SEQUENCE [LARGE SCALE GENOMIC DNA]</scope>
    <source>
        <strain evidence="10">H1496</strain>
    </source>
</reference>
<dbReference type="Proteomes" id="UP000217250">
    <property type="component" value="Chromosome"/>
</dbReference>
<gene>
    <name evidence="9" type="ORF">CGC50_02190</name>
</gene>